<protein>
    <submittedName>
        <fullName evidence="1">AlNc14C195G8549 protein</fullName>
    </submittedName>
    <submittedName>
        <fullName evidence="2">AlNc14C403G11387 protein</fullName>
    </submittedName>
</protein>
<reference evidence="1" key="2">
    <citation type="submission" date="2011-02" db="EMBL/GenBank/DDBJ databases">
        <authorList>
            <person name="MacLean D."/>
        </authorList>
    </citation>
    <scope>NUCLEOTIDE SEQUENCE</scope>
</reference>
<accession>F0WQ68</accession>
<reference evidence="1" key="1">
    <citation type="journal article" date="2011" name="PLoS Biol.">
        <title>Gene gain and loss during evolution of obligate parasitism in the white rust pathogen of Arabidopsis thaliana.</title>
        <authorList>
            <person name="Kemen E."/>
            <person name="Gardiner A."/>
            <person name="Schultz-Larsen T."/>
            <person name="Kemen A.C."/>
            <person name="Balmuth A.L."/>
            <person name="Robert-Seilaniantz A."/>
            <person name="Bailey K."/>
            <person name="Holub E."/>
            <person name="Studholme D.J."/>
            <person name="Maclean D."/>
            <person name="Jones J.D."/>
        </authorList>
    </citation>
    <scope>NUCLEOTIDE SEQUENCE</scope>
</reference>
<dbReference type="EMBL" id="FR824240">
    <property type="protein sequence ID" value="CCA23474.1"/>
    <property type="molecule type" value="Genomic_DNA"/>
</dbReference>
<gene>
    <name evidence="1" type="primary">AlNc14C195G8549</name>
    <name evidence="2" type="synonym">AlNc14C403G11387</name>
    <name evidence="1" type="ORF">ALNC14_096180</name>
    <name evidence="2" type="ORF">ALNC14_128330</name>
</gene>
<sequence length="69" mass="7952">MFKEEAFRLMRTSSTLRQAANLRFKKASSLRSGFSRLFTISSGSIDYCEEWNEMYSLMSGKVIKRLMAG</sequence>
<dbReference type="AlphaFoldDB" id="F0WQ68"/>
<evidence type="ECO:0000313" key="1">
    <source>
        <dbReference type="EMBL" id="CCA23474.1"/>
    </source>
</evidence>
<evidence type="ECO:0000313" key="2">
    <source>
        <dbReference type="EMBL" id="CCA26689.1"/>
    </source>
</evidence>
<name>F0WQ68_9STRA</name>
<dbReference type="HOGENOM" id="CLU_2781169_0_0_1"/>
<organism evidence="1">
    <name type="scientific">Albugo laibachii Nc14</name>
    <dbReference type="NCBI Taxonomy" id="890382"/>
    <lineage>
        <taxon>Eukaryota</taxon>
        <taxon>Sar</taxon>
        <taxon>Stramenopiles</taxon>
        <taxon>Oomycota</taxon>
        <taxon>Peronosporomycetes</taxon>
        <taxon>Albuginales</taxon>
        <taxon>Albuginaceae</taxon>
        <taxon>Albugo</taxon>
    </lineage>
</organism>
<dbReference type="EMBL" id="FR824446">
    <property type="protein sequence ID" value="CCA26689.1"/>
    <property type="molecule type" value="Genomic_DNA"/>
</dbReference>
<proteinExistence type="predicted"/>